<dbReference type="Proteomes" id="UP001274830">
    <property type="component" value="Unassembled WGS sequence"/>
</dbReference>
<evidence type="ECO:0000256" key="2">
    <source>
        <dbReference type="ARBA" id="ARBA00008860"/>
    </source>
</evidence>
<accession>A0AAE0WJR6</accession>
<evidence type="ECO:0000256" key="3">
    <source>
        <dbReference type="ARBA" id="ARBA00022980"/>
    </source>
</evidence>
<reference evidence="8" key="1">
    <citation type="submission" date="2023-07" db="EMBL/GenBank/DDBJ databases">
        <title>Black Yeasts Isolated from many extreme environments.</title>
        <authorList>
            <person name="Coleine C."/>
            <person name="Stajich J.E."/>
            <person name="Selbmann L."/>
        </authorList>
    </citation>
    <scope>NUCLEOTIDE SEQUENCE</scope>
    <source>
        <strain evidence="8">CCFEE 5485</strain>
    </source>
</reference>
<gene>
    <name evidence="8" type="ORF">LTR78_007100</name>
</gene>
<evidence type="ECO:0000256" key="6">
    <source>
        <dbReference type="ARBA" id="ARBA00035183"/>
    </source>
</evidence>
<keyword evidence="4" id="KW-0496">Mitochondrion</keyword>
<keyword evidence="9" id="KW-1185">Reference proteome</keyword>
<evidence type="ECO:0000256" key="1">
    <source>
        <dbReference type="ARBA" id="ARBA00004173"/>
    </source>
</evidence>
<feature type="compositionally biased region" description="Basic and acidic residues" evidence="7">
    <location>
        <begin position="62"/>
        <end position="79"/>
    </location>
</feature>
<feature type="region of interest" description="Disordered" evidence="7">
    <location>
        <begin position="56"/>
        <end position="92"/>
    </location>
</feature>
<feature type="region of interest" description="Disordered" evidence="7">
    <location>
        <begin position="1"/>
        <end position="20"/>
    </location>
</feature>
<sequence>MRASRPAEQALRLATSSASQKYVCRACRAQAARQFHTSVPRPAQVPLYQRLRDTLFGSKQSQEAEKGRGEKQVQRREEEQQQSSSQEDGALEVVVGRDGQEYEVAAVVDPTLAKNYIQAMSWEGLERIGSEEWVKRRADQGEQYVGFIPKKDIKLTPKQWKIVLSDIMADILALKRAGRSVDQVLHPNVQEQGTANETWTPDSGLPSFSITKQQSLRVVANERQYRGTLGRRSKRSTIAPIGDVSLHDPAIKLALHKIILRVSGRRISDAALNSSHTLSDLYSHLTAKTKSPSLARAPEIRRLKATSAANVSFVPRKVTMIDREKQVGRWKVIEEELVARGLPVTGSRFQGAKTVVH</sequence>
<dbReference type="GO" id="GO:0005840">
    <property type="term" value="C:ribosome"/>
    <property type="evidence" value="ECO:0007669"/>
    <property type="project" value="UniProtKB-KW"/>
</dbReference>
<comment type="subcellular location">
    <subcellularLocation>
        <location evidence="1">Mitochondrion</location>
    </subcellularLocation>
</comment>
<keyword evidence="3" id="KW-0689">Ribosomal protein</keyword>
<comment type="caution">
    <text evidence="8">The sequence shown here is derived from an EMBL/GenBank/DDBJ whole genome shotgun (WGS) entry which is preliminary data.</text>
</comment>
<dbReference type="InterPro" id="IPR018305">
    <property type="entry name" value="Ribosomal_m50"/>
</dbReference>
<keyword evidence="5" id="KW-0687">Ribonucleoprotein</keyword>
<dbReference type="GO" id="GO:1990904">
    <property type="term" value="C:ribonucleoprotein complex"/>
    <property type="evidence" value="ECO:0007669"/>
    <property type="project" value="UniProtKB-KW"/>
</dbReference>
<proteinExistence type="inferred from homology"/>
<evidence type="ECO:0000256" key="7">
    <source>
        <dbReference type="SAM" id="MobiDB-lite"/>
    </source>
</evidence>
<dbReference type="EMBL" id="JAUTXT010000028">
    <property type="protein sequence ID" value="KAK3672989.1"/>
    <property type="molecule type" value="Genomic_DNA"/>
</dbReference>
<evidence type="ECO:0000256" key="5">
    <source>
        <dbReference type="ARBA" id="ARBA00023274"/>
    </source>
</evidence>
<dbReference type="Pfam" id="PF10501">
    <property type="entry name" value="Ribosomal_L50"/>
    <property type="match status" value="1"/>
</dbReference>
<organism evidence="8 9">
    <name type="scientific">Recurvomyces mirabilis</name>
    <dbReference type="NCBI Taxonomy" id="574656"/>
    <lineage>
        <taxon>Eukaryota</taxon>
        <taxon>Fungi</taxon>
        <taxon>Dikarya</taxon>
        <taxon>Ascomycota</taxon>
        <taxon>Pezizomycotina</taxon>
        <taxon>Dothideomycetes</taxon>
        <taxon>Dothideomycetidae</taxon>
        <taxon>Mycosphaerellales</taxon>
        <taxon>Teratosphaeriaceae</taxon>
        <taxon>Recurvomyces</taxon>
    </lineage>
</organism>
<dbReference type="GO" id="GO:0005739">
    <property type="term" value="C:mitochondrion"/>
    <property type="evidence" value="ECO:0007669"/>
    <property type="project" value="UniProtKB-SubCell"/>
</dbReference>
<name>A0AAE0WJR6_9PEZI</name>
<evidence type="ECO:0000313" key="8">
    <source>
        <dbReference type="EMBL" id="KAK3672989.1"/>
    </source>
</evidence>
<comment type="similarity">
    <text evidence="2">Belongs to the mitochondrion-specific ribosomal protein mL50 family.</text>
</comment>
<evidence type="ECO:0000313" key="9">
    <source>
        <dbReference type="Proteomes" id="UP001274830"/>
    </source>
</evidence>
<dbReference type="AlphaFoldDB" id="A0AAE0WJR6"/>
<protein>
    <recommendedName>
        <fullName evidence="6">Large ribosomal subunit protein mL50</fullName>
    </recommendedName>
</protein>
<evidence type="ECO:0000256" key="4">
    <source>
        <dbReference type="ARBA" id="ARBA00023128"/>
    </source>
</evidence>